<gene>
    <name evidence="1" type="ORF">Xoosp2_12</name>
</gene>
<keyword evidence="2" id="KW-1185">Reference proteome</keyword>
<name>A0A1X9IAF2_9CAUD</name>
<protein>
    <submittedName>
        <fullName evidence="1">Uncharacterized protein</fullName>
    </submittedName>
</protein>
<accession>A0A1X9IAF2</accession>
<organism evidence="1 2">
    <name type="scientific">Xanthomonas phage Xoo-sp2</name>
    <dbReference type="NCBI Taxonomy" id="1852622"/>
    <lineage>
        <taxon>Viruses</taxon>
        <taxon>Duplodnaviria</taxon>
        <taxon>Heunggongvirae</taxon>
        <taxon>Uroviricota</taxon>
        <taxon>Caudoviricetes</taxon>
        <taxon>Mesyanzhinovviridae</taxon>
        <taxon>Bradleyvirinae</taxon>
        <taxon>Xooduovirus</taxon>
        <taxon>Xooduovirus Xoosp2</taxon>
    </lineage>
</organism>
<proteinExistence type="predicted"/>
<dbReference type="Proteomes" id="UP000223047">
    <property type="component" value="Segment"/>
</dbReference>
<dbReference type="EMBL" id="KX241618">
    <property type="protein sequence ID" value="ANT45234.1"/>
    <property type="molecule type" value="Genomic_DNA"/>
</dbReference>
<sequence length="67" mass="7697">MDAQASLAEARRAWRAKREAESQLARLARYARLTPGMKDDRNRWSKQAYEAEQTLTRILGATDGNHH</sequence>
<reference evidence="1 2" key="1">
    <citation type="submission" date="2016-05" db="EMBL/GenBank/DDBJ databases">
        <title>A Novel Xanthomonas Oryzae pv. Oryzae Phage Xoo-sp2 as Possible Biocontrol Agent in Plant.</title>
        <authorList>
            <person name="Dong Z."/>
            <person name="Liu J."/>
            <person name="Peng D."/>
        </authorList>
    </citation>
    <scope>NUCLEOTIDE SEQUENCE [LARGE SCALE GENOMIC DNA]</scope>
</reference>
<evidence type="ECO:0000313" key="1">
    <source>
        <dbReference type="EMBL" id="ANT45234.1"/>
    </source>
</evidence>
<evidence type="ECO:0000313" key="2">
    <source>
        <dbReference type="Proteomes" id="UP000223047"/>
    </source>
</evidence>